<feature type="compositionally biased region" description="Basic residues" evidence="1">
    <location>
        <begin position="53"/>
        <end position="62"/>
    </location>
</feature>
<dbReference type="HOGENOM" id="CLU_2907471_0_0_1"/>
<feature type="compositionally biased region" description="Polar residues" evidence="1">
    <location>
        <begin position="37"/>
        <end position="52"/>
    </location>
</feature>
<reference evidence="2 4" key="2">
    <citation type="journal article" date="2014" name="BMC Genomics">
        <title>An improved genome release (version Mt4.0) for the model legume Medicago truncatula.</title>
        <authorList>
            <person name="Tang H."/>
            <person name="Krishnakumar V."/>
            <person name="Bidwell S."/>
            <person name="Rosen B."/>
            <person name="Chan A."/>
            <person name="Zhou S."/>
            <person name="Gentzbittel L."/>
            <person name="Childs K.L."/>
            <person name="Yandell M."/>
            <person name="Gundlach H."/>
            <person name="Mayer K.F."/>
            <person name="Schwartz D.C."/>
            <person name="Town C.D."/>
        </authorList>
    </citation>
    <scope>GENOME REANNOTATION</scope>
    <source>
        <strain evidence="2">A17</strain>
        <strain evidence="3 4">cv. Jemalong A17</strain>
    </source>
</reference>
<protein>
    <submittedName>
        <fullName evidence="2 3">Uncharacterized protein</fullName>
    </submittedName>
</protein>
<dbReference type="EMBL" id="CM001220">
    <property type="protein sequence ID" value="KEH30372.1"/>
    <property type="molecule type" value="Genomic_DNA"/>
</dbReference>
<proteinExistence type="predicted"/>
<feature type="region of interest" description="Disordered" evidence="1">
    <location>
        <begin position="34"/>
        <end position="62"/>
    </location>
</feature>
<dbReference type="AlphaFoldDB" id="A0A072UL25"/>
<evidence type="ECO:0000313" key="3">
    <source>
        <dbReference type="EnsemblPlants" id="KEH30372"/>
    </source>
</evidence>
<accession>A0A072UL25</accession>
<evidence type="ECO:0000313" key="4">
    <source>
        <dbReference type="Proteomes" id="UP000002051"/>
    </source>
</evidence>
<evidence type="ECO:0000313" key="2">
    <source>
        <dbReference type="EMBL" id="KEH30372.1"/>
    </source>
</evidence>
<name>A0A072UL25_MEDTR</name>
<reference evidence="2 4" key="1">
    <citation type="journal article" date="2011" name="Nature">
        <title>The Medicago genome provides insight into the evolution of rhizobial symbioses.</title>
        <authorList>
            <person name="Young N.D."/>
            <person name="Debelle F."/>
            <person name="Oldroyd G.E."/>
            <person name="Geurts R."/>
            <person name="Cannon S.B."/>
            <person name="Udvardi M.K."/>
            <person name="Benedito V.A."/>
            <person name="Mayer K.F."/>
            <person name="Gouzy J."/>
            <person name="Schoof H."/>
            <person name="Van de Peer Y."/>
            <person name="Proost S."/>
            <person name="Cook D.R."/>
            <person name="Meyers B.C."/>
            <person name="Spannagl M."/>
            <person name="Cheung F."/>
            <person name="De Mita S."/>
            <person name="Krishnakumar V."/>
            <person name="Gundlach H."/>
            <person name="Zhou S."/>
            <person name="Mudge J."/>
            <person name="Bharti A.K."/>
            <person name="Murray J.D."/>
            <person name="Naoumkina M.A."/>
            <person name="Rosen B."/>
            <person name="Silverstein K.A."/>
            <person name="Tang H."/>
            <person name="Rombauts S."/>
            <person name="Zhao P.X."/>
            <person name="Zhou P."/>
            <person name="Barbe V."/>
            <person name="Bardou P."/>
            <person name="Bechner M."/>
            <person name="Bellec A."/>
            <person name="Berger A."/>
            <person name="Berges H."/>
            <person name="Bidwell S."/>
            <person name="Bisseling T."/>
            <person name="Choisne N."/>
            <person name="Couloux A."/>
            <person name="Denny R."/>
            <person name="Deshpande S."/>
            <person name="Dai X."/>
            <person name="Doyle J.J."/>
            <person name="Dudez A.M."/>
            <person name="Farmer A.D."/>
            <person name="Fouteau S."/>
            <person name="Franken C."/>
            <person name="Gibelin C."/>
            <person name="Gish J."/>
            <person name="Goldstein S."/>
            <person name="Gonzalez A.J."/>
            <person name="Green P.J."/>
            <person name="Hallab A."/>
            <person name="Hartog M."/>
            <person name="Hua A."/>
            <person name="Humphray S.J."/>
            <person name="Jeong D.H."/>
            <person name="Jing Y."/>
            <person name="Jocker A."/>
            <person name="Kenton S.M."/>
            <person name="Kim D.J."/>
            <person name="Klee K."/>
            <person name="Lai H."/>
            <person name="Lang C."/>
            <person name="Lin S."/>
            <person name="Macmil S.L."/>
            <person name="Magdelenat G."/>
            <person name="Matthews L."/>
            <person name="McCorrison J."/>
            <person name="Monaghan E.L."/>
            <person name="Mun J.H."/>
            <person name="Najar F.Z."/>
            <person name="Nicholson C."/>
            <person name="Noirot C."/>
            <person name="O'Bleness M."/>
            <person name="Paule C.R."/>
            <person name="Poulain J."/>
            <person name="Prion F."/>
            <person name="Qin B."/>
            <person name="Qu C."/>
            <person name="Retzel E.F."/>
            <person name="Riddle C."/>
            <person name="Sallet E."/>
            <person name="Samain S."/>
            <person name="Samson N."/>
            <person name="Sanders I."/>
            <person name="Saurat O."/>
            <person name="Scarpelli C."/>
            <person name="Schiex T."/>
            <person name="Segurens B."/>
            <person name="Severin A.J."/>
            <person name="Sherrier D.J."/>
            <person name="Shi R."/>
            <person name="Sims S."/>
            <person name="Singer S.R."/>
            <person name="Sinharoy S."/>
            <person name="Sterck L."/>
            <person name="Viollet A."/>
            <person name="Wang B.B."/>
            <person name="Wang K."/>
            <person name="Wang M."/>
            <person name="Wang X."/>
            <person name="Warfsmann J."/>
            <person name="Weissenbach J."/>
            <person name="White D.D."/>
            <person name="White J.D."/>
            <person name="Wiley G.B."/>
            <person name="Wincker P."/>
            <person name="Xing Y."/>
            <person name="Yang L."/>
            <person name="Yao Z."/>
            <person name="Ying F."/>
            <person name="Zhai J."/>
            <person name="Zhou L."/>
            <person name="Zuber A."/>
            <person name="Denarie J."/>
            <person name="Dixon R.A."/>
            <person name="May G.D."/>
            <person name="Schwartz D.C."/>
            <person name="Rogers J."/>
            <person name="Quetier F."/>
            <person name="Town C.D."/>
            <person name="Roe B.A."/>
        </authorList>
    </citation>
    <scope>NUCLEOTIDE SEQUENCE [LARGE SCALE GENOMIC DNA]</scope>
    <source>
        <strain evidence="2">A17</strain>
        <strain evidence="3 4">cv. Jemalong A17</strain>
    </source>
</reference>
<dbReference type="EnsemblPlants" id="KEH30372">
    <property type="protein sequence ID" value="KEH30372"/>
    <property type="gene ID" value="MTR_4g068820"/>
</dbReference>
<sequence>MHLPNPPGNTPRYCDVNGEMLVENWLNLYMEHGKGSGLQNTLHATHNSSRGSKGNKVKKSRA</sequence>
<organism evidence="2 4">
    <name type="scientific">Medicago truncatula</name>
    <name type="common">Barrel medic</name>
    <name type="synonym">Medicago tribuloides</name>
    <dbReference type="NCBI Taxonomy" id="3880"/>
    <lineage>
        <taxon>Eukaryota</taxon>
        <taxon>Viridiplantae</taxon>
        <taxon>Streptophyta</taxon>
        <taxon>Embryophyta</taxon>
        <taxon>Tracheophyta</taxon>
        <taxon>Spermatophyta</taxon>
        <taxon>Magnoliopsida</taxon>
        <taxon>eudicotyledons</taxon>
        <taxon>Gunneridae</taxon>
        <taxon>Pentapetalae</taxon>
        <taxon>rosids</taxon>
        <taxon>fabids</taxon>
        <taxon>Fabales</taxon>
        <taxon>Fabaceae</taxon>
        <taxon>Papilionoideae</taxon>
        <taxon>50 kb inversion clade</taxon>
        <taxon>NPAAA clade</taxon>
        <taxon>Hologalegina</taxon>
        <taxon>IRL clade</taxon>
        <taxon>Trifolieae</taxon>
        <taxon>Medicago</taxon>
    </lineage>
</organism>
<gene>
    <name evidence="2" type="ordered locus">MTR_4g068820</name>
</gene>
<keyword evidence="4" id="KW-1185">Reference proteome</keyword>
<reference evidence="3" key="3">
    <citation type="submission" date="2015-04" db="UniProtKB">
        <authorList>
            <consortium name="EnsemblPlants"/>
        </authorList>
    </citation>
    <scope>IDENTIFICATION</scope>
    <source>
        <strain evidence="3">cv. Jemalong A17</strain>
    </source>
</reference>
<dbReference type="Proteomes" id="UP000002051">
    <property type="component" value="Chromosome 4"/>
</dbReference>
<evidence type="ECO:0000256" key="1">
    <source>
        <dbReference type="SAM" id="MobiDB-lite"/>
    </source>
</evidence>